<proteinExistence type="predicted"/>
<reference evidence="2" key="1">
    <citation type="journal article" date="2021" name="Proc. Natl. Acad. Sci. U.S.A.">
        <title>A Catalog of Tens of Thousands of Viruses from Human Metagenomes Reveals Hidden Associations with Chronic Diseases.</title>
        <authorList>
            <person name="Tisza M.J."/>
            <person name="Buck C.B."/>
        </authorList>
    </citation>
    <scope>NUCLEOTIDE SEQUENCE</scope>
    <source>
        <strain evidence="2">CtCNm48</strain>
    </source>
</reference>
<feature type="transmembrane region" description="Helical" evidence="1">
    <location>
        <begin position="6"/>
        <end position="23"/>
    </location>
</feature>
<name>A0A8S5TWC2_9CAUD</name>
<evidence type="ECO:0000256" key="1">
    <source>
        <dbReference type="SAM" id="Phobius"/>
    </source>
</evidence>
<keyword evidence="1" id="KW-0472">Membrane</keyword>
<evidence type="ECO:0000313" key="2">
    <source>
        <dbReference type="EMBL" id="DAF86491.1"/>
    </source>
</evidence>
<dbReference type="EMBL" id="BK015945">
    <property type="protein sequence ID" value="DAF86491.1"/>
    <property type="molecule type" value="Genomic_DNA"/>
</dbReference>
<sequence length="32" mass="3818">MTLAWIFVYIGVGTAVSWFMRLVDWIGREDER</sequence>
<keyword evidence="1" id="KW-0812">Transmembrane</keyword>
<organism evidence="2">
    <name type="scientific">Siphoviridae sp. ctCNm48</name>
    <dbReference type="NCBI Taxonomy" id="2825377"/>
    <lineage>
        <taxon>Viruses</taxon>
        <taxon>Duplodnaviria</taxon>
        <taxon>Heunggongvirae</taxon>
        <taxon>Uroviricota</taxon>
        <taxon>Caudoviricetes</taxon>
    </lineage>
</organism>
<accession>A0A8S5TWC2</accession>
<keyword evidence="1" id="KW-1133">Transmembrane helix</keyword>
<protein>
    <submittedName>
        <fullName evidence="2">Uncharacterized protein</fullName>
    </submittedName>
</protein>